<feature type="region of interest" description="Disordered" evidence="1">
    <location>
        <begin position="1"/>
        <end position="20"/>
    </location>
</feature>
<proteinExistence type="predicted"/>
<dbReference type="Proteomes" id="UP000623129">
    <property type="component" value="Unassembled WGS sequence"/>
</dbReference>
<protein>
    <submittedName>
        <fullName evidence="2">Uncharacterized protein</fullName>
    </submittedName>
</protein>
<dbReference type="EMBL" id="SWLB01000012">
    <property type="protein sequence ID" value="KAF3331698.1"/>
    <property type="molecule type" value="Genomic_DNA"/>
</dbReference>
<name>A0A833R1D1_9POAL</name>
<comment type="caution">
    <text evidence="2">The sequence shown here is derived from an EMBL/GenBank/DDBJ whole genome shotgun (WGS) entry which is preliminary data.</text>
</comment>
<reference evidence="2" key="1">
    <citation type="submission" date="2020-01" db="EMBL/GenBank/DDBJ databases">
        <title>Genome sequence of Kobresia littledalei, the first chromosome-level genome in the family Cyperaceae.</title>
        <authorList>
            <person name="Qu G."/>
        </authorList>
    </citation>
    <scope>NUCLEOTIDE SEQUENCE</scope>
    <source>
        <strain evidence="2">C.B.Clarke</strain>
        <tissue evidence="2">Leaf</tissue>
    </source>
</reference>
<evidence type="ECO:0000313" key="3">
    <source>
        <dbReference type="Proteomes" id="UP000623129"/>
    </source>
</evidence>
<evidence type="ECO:0000256" key="1">
    <source>
        <dbReference type="SAM" id="MobiDB-lite"/>
    </source>
</evidence>
<sequence length="108" mass="12412">MARGRPRTRPVPPVVDEPIETGSTEHFSPLLWMPHREHRVSLASCELRCVHMQYYEVMDQYLINLGLYSIVDILRTGSGIINASLIARLVERWRLETNTGELILIVLT</sequence>
<evidence type="ECO:0000313" key="2">
    <source>
        <dbReference type="EMBL" id="KAF3331698.1"/>
    </source>
</evidence>
<gene>
    <name evidence="2" type="ORF">FCM35_KLT03104</name>
</gene>
<accession>A0A833R1D1</accession>
<keyword evidence="3" id="KW-1185">Reference proteome</keyword>
<dbReference type="AlphaFoldDB" id="A0A833R1D1"/>
<organism evidence="2 3">
    <name type="scientific">Carex littledalei</name>
    <dbReference type="NCBI Taxonomy" id="544730"/>
    <lineage>
        <taxon>Eukaryota</taxon>
        <taxon>Viridiplantae</taxon>
        <taxon>Streptophyta</taxon>
        <taxon>Embryophyta</taxon>
        <taxon>Tracheophyta</taxon>
        <taxon>Spermatophyta</taxon>
        <taxon>Magnoliopsida</taxon>
        <taxon>Liliopsida</taxon>
        <taxon>Poales</taxon>
        <taxon>Cyperaceae</taxon>
        <taxon>Cyperoideae</taxon>
        <taxon>Cariceae</taxon>
        <taxon>Carex</taxon>
        <taxon>Carex subgen. Euthyceras</taxon>
    </lineage>
</organism>